<dbReference type="Gene3D" id="3.10.450.50">
    <property type="match status" value="1"/>
</dbReference>
<dbReference type="SUPFAM" id="SSF54427">
    <property type="entry name" value="NTF2-like"/>
    <property type="match status" value="2"/>
</dbReference>
<keyword evidence="2" id="KW-1185">Reference proteome</keyword>
<reference evidence="2" key="1">
    <citation type="submission" date="2019-12" db="EMBL/GenBank/DDBJ databases">
        <title>Complete genome of Terracaulis silvestris 0127_4.</title>
        <authorList>
            <person name="Vieira S."/>
            <person name="Riedel T."/>
            <person name="Sproer C."/>
            <person name="Pascual J."/>
            <person name="Boedeker C."/>
            <person name="Overmann J."/>
        </authorList>
    </citation>
    <scope>NUCLEOTIDE SEQUENCE [LARGE SCALE GENOMIC DNA]</scope>
    <source>
        <strain evidence="2">0127_4</strain>
    </source>
</reference>
<organism evidence="1 2">
    <name type="scientific">Terricaulis silvestris</name>
    <dbReference type="NCBI Taxonomy" id="2686094"/>
    <lineage>
        <taxon>Bacteria</taxon>
        <taxon>Pseudomonadati</taxon>
        <taxon>Pseudomonadota</taxon>
        <taxon>Alphaproteobacteria</taxon>
        <taxon>Caulobacterales</taxon>
        <taxon>Caulobacteraceae</taxon>
        <taxon>Terricaulis</taxon>
    </lineage>
</organism>
<gene>
    <name evidence="1" type="ORF">DSM104635_02478</name>
</gene>
<name>A0A6I6MQE2_9CAUL</name>
<evidence type="ECO:0000313" key="1">
    <source>
        <dbReference type="EMBL" id="QGZ95628.1"/>
    </source>
</evidence>
<proteinExistence type="predicted"/>
<sequence>MPRVAPETLAVAACVDCATVRALVRVMKYLLLALVLALGACASAPVSEDRLEASPAPVIAAERAFAADAARRGWVAAFRTYAAADAIMLSPDPVNAQAQLAEIEGDGSTALDWRPAYAGISRSGDFGFTTGPFQMRGRDGIIGHYFTVWRRQSDGDWKWIFDAGTDVRDPGPAVEPDAAIPSIVVATGGASGEETAIAAIAALEEANARSVSLAGLLADDARVNRPYEPAAVGGQAAFRLMAAEGGATFTSLRREAASGGDMVFSLGEVRDSNEGVERLRYYARIWQWRPEGWRIVFDEIVPRRGG</sequence>
<protein>
    <recommendedName>
        <fullName evidence="3">DUF4440 domain-containing protein</fullName>
    </recommendedName>
</protein>
<accession>A0A6I6MQE2</accession>
<dbReference type="Proteomes" id="UP000431269">
    <property type="component" value="Chromosome"/>
</dbReference>
<dbReference type="EMBL" id="CP047045">
    <property type="protein sequence ID" value="QGZ95628.1"/>
    <property type="molecule type" value="Genomic_DNA"/>
</dbReference>
<dbReference type="KEGG" id="tsv:DSM104635_02478"/>
<evidence type="ECO:0008006" key="3">
    <source>
        <dbReference type="Google" id="ProtNLM"/>
    </source>
</evidence>
<evidence type="ECO:0000313" key="2">
    <source>
        <dbReference type="Proteomes" id="UP000431269"/>
    </source>
</evidence>
<dbReference type="AlphaFoldDB" id="A0A6I6MQE2"/>
<dbReference type="InterPro" id="IPR032710">
    <property type="entry name" value="NTF2-like_dom_sf"/>
</dbReference>